<evidence type="ECO:0000313" key="7">
    <source>
        <dbReference type="EMBL" id="PKW18107.1"/>
    </source>
</evidence>
<dbReference type="SUPFAM" id="SSF51735">
    <property type="entry name" value="NAD(P)-binding Rossmann-fold domains"/>
    <property type="match status" value="1"/>
</dbReference>
<evidence type="ECO:0000259" key="6">
    <source>
        <dbReference type="SMART" id="SM00829"/>
    </source>
</evidence>
<evidence type="ECO:0000256" key="4">
    <source>
        <dbReference type="ARBA" id="ARBA00023002"/>
    </source>
</evidence>
<dbReference type="Pfam" id="PF08240">
    <property type="entry name" value="ADH_N"/>
    <property type="match status" value="1"/>
</dbReference>
<keyword evidence="8" id="KW-1185">Reference proteome</keyword>
<accession>A0A2N3Y5A4</accession>
<sequence>MVAADDGEEGALPMQAAIISRTGTISVGEIPDPEPGLGQVVVRVRACGVCEVDLLIADGEFASASYPVVPGHEFSGEIVELGPAVPRHWRVGDRVAVDPALPCGHCAACRSNNATECGQRGAIGESVNGAFAEYVAVPAANCYRLPALMTWEQGAMTEPASRALMGVRRFGVVAGQRSLVVGANATGLLVLQAQRLSGIDVSIVDPDPGLLALAMDLGANPISTDIAEVSGGKFDVVIDCTGDPEGMEGAFDAVHTDGRLLLFGTPHAGARTQLSRVPFNEQEAGVNHSMAVLNNFGLAMGLIESGAIQTDPLLTHALPLEEFDEALMLISGGIGLKLQVLPDFEVLTAEQLTEFGGPDV</sequence>
<dbReference type="Gene3D" id="3.40.50.720">
    <property type="entry name" value="NAD(P)-binding Rossmann-like Domain"/>
    <property type="match status" value="1"/>
</dbReference>
<keyword evidence="2 5" id="KW-0479">Metal-binding</keyword>
<evidence type="ECO:0000256" key="3">
    <source>
        <dbReference type="ARBA" id="ARBA00022833"/>
    </source>
</evidence>
<dbReference type="SUPFAM" id="SSF50129">
    <property type="entry name" value="GroES-like"/>
    <property type="match status" value="1"/>
</dbReference>
<dbReference type="Gene3D" id="3.90.180.10">
    <property type="entry name" value="Medium-chain alcohol dehydrogenases, catalytic domain"/>
    <property type="match status" value="1"/>
</dbReference>
<dbReference type="PROSITE" id="PS00059">
    <property type="entry name" value="ADH_ZINC"/>
    <property type="match status" value="1"/>
</dbReference>
<evidence type="ECO:0000256" key="1">
    <source>
        <dbReference type="ARBA" id="ARBA00001947"/>
    </source>
</evidence>
<dbReference type="PANTHER" id="PTHR43401">
    <property type="entry name" value="L-THREONINE 3-DEHYDROGENASE"/>
    <property type="match status" value="1"/>
</dbReference>
<dbReference type="GO" id="GO:0008270">
    <property type="term" value="F:zinc ion binding"/>
    <property type="evidence" value="ECO:0007669"/>
    <property type="project" value="InterPro"/>
</dbReference>
<dbReference type="Pfam" id="PF00107">
    <property type="entry name" value="ADH_zinc_N"/>
    <property type="match status" value="1"/>
</dbReference>
<keyword evidence="3 5" id="KW-0862">Zinc</keyword>
<comment type="caution">
    <text evidence="7">The sequence shown here is derived from an EMBL/GenBank/DDBJ whole genome shotgun (WGS) entry which is preliminary data.</text>
</comment>
<evidence type="ECO:0000256" key="2">
    <source>
        <dbReference type="ARBA" id="ARBA00022723"/>
    </source>
</evidence>
<dbReference type="AlphaFoldDB" id="A0A2N3Y5A4"/>
<dbReference type="InterPro" id="IPR050129">
    <property type="entry name" value="Zn_alcohol_dh"/>
</dbReference>
<keyword evidence="4" id="KW-0560">Oxidoreductase</keyword>
<evidence type="ECO:0000313" key="8">
    <source>
        <dbReference type="Proteomes" id="UP000233786"/>
    </source>
</evidence>
<dbReference type="InterPro" id="IPR020843">
    <property type="entry name" value="ER"/>
</dbReference>
<proteinExistence type="inferred from homology"/>
<dbReference type="STRING" id="994479.GCA_000194155_06814"/>
<dbReference type="InterPro" id="IPR013154">
    <property type="entry name" value="ADH-like_N"/>
</dbReference>
<name>A0A2N3Y5A4_SACSN</name>
<dbReference type="EMBL" id="PJNB01000001">
    <property type="protein sequence ID" value="PKW18107.1"/>
    <property type="molecule type" value="Genomic_DNA"/>
</dbReference>
<dbReference type="PANTHER" id="PTHR43401:SF2">
    <property type="entry name" value="L-THREONINE 3-DEHYDROGENASE"/>
    <property type="match status" value="1"/>
</dbReference>
<dbReference type="GO" id="GO:0016491">
    <property type="term" value="F:oxidoreductase activity"/>
    <property type="evidence" value="ECO:0007669"/>
    <property type="project" value="UniProtKB-KW"/>
</dbReference>
<dbReference type="InterPro" id="IPR002328">
    <property type="entry name" value="ADH_Zn_CS"/>
</dbReference>
<organism evidence="7 8">
    <name type="scientific">Saccharopolyspora spinosa</name>
    <dbReference type="NCBI Taxonomy" id="60894"/>
    <lineage>
        <taxon>Bacteria</taxon>
        <taxon>Bacillati</taxon>
        <taxon>Actinomycetota</taxon>
        <taxon>Actinomycetes</taxon>
        <taxon>Pseudonocardiales</taxon>
        <taxon>Pseudonocardiaceae</taxon>
        <taxon>Saccharopolyspora</taxon>
    </lineage>
</organism>
<evidence type="ECO:0000256" key="5">
    <source>
        <dbReference type="RuleBase" id="RU361277"/>
    </source>
</evidence>
<feature type="domain" description="Enoyl reductase (ER)" evidence="6">
    <location>
        <begin position="20"/>
        <end position="336"/>
    </location>
</feature>
<comment type="similarity">
    <text evidence="5">Belongs to the zinc-containing alcohol dehydrogenase family.</text>
</comment>
<reference evidence="7" key="1">
    <citation type="submission" date="2017-12" db="EMBL/GenBank/DDBJ databases">
        <title>Sequencing the genomes of 1000 Actinobacteria strains.</title>
        <authorList>
            <person name="Klenk H.-P."/>
        </authorList>
    </citation>
    <scope>NUCLEOTIDE SEQUENCE [LARGE SCALE GENOMIC DNA]</scope>
    <source>
        <strain evidence="7">DSM 44228</strain>
    </source>
</reference>
<dbReference type="InterPro" id="IPR013149">
    <property type="entry name" value="ADH-like_C"/>
</dbReference>
<comment type="cofactor">
    <cofactor evidence="1 5">
        <name>Zn(2+)</name>
        <dbReference type="ChEBI" id="CHEBI:29105"/>
    </cofactor>
</comment>
<dbReference type="Proteomes" id="UP000233786">
    <property type="component" value="Unassembled WGS sequence"/>
</dbReference>
<protein>
    <submittedName>
        <fullName evidence="7">2-desacetyl-2-hydroxyethyl bacteriochlorophyllide A dehydrogenase</fullName>
    </submittedName>
</protein>
<dbReference type="SMART" id="SM00829">
    <property type="entry name" value="PKS_ER"/>
    <property type="match status" value="1"/>
</dbReference>
<dbReference type="InterPro" id="IPR036291">
    <property type="entry name" value="NAD(P)-bd_dom_sf"/>
</dbReference>
<gene>
    <name evidence="7" type="ORF">A8926_6168</name>
</gene>
<dbReference type="InterPro" id="IPR011032">
    <property type="entry name" value="GroES-like_sf"/>
</dbReference>